<feature type="domain" description="F-box" evidence="1">
    <location>
        <begin position="256"/>
        <end position="303"/>
    </location>
</feature>
<dbReference type="PROSITE" id="PS50181">
    <property type="entry name" value="FBOX"/>
    <property type="match status" value="1"/>
</dbReference>
<dbReference type="InterPro" id="IPR036047">
    <property type="entry name" value="F-box-like_dom_sf"/>
</dbReference>
<evidence type="ECO:0000313" key="3">
    <source>
        <dbReference type="Proteomes" id="UP000663850"/>
    </source>
</evidence>
<gene>
    <name evidence="2" type="ORF">RDB_LOCUS41650</name>
</gene>
<comment type="caution">
    <text evidence="2">The sequence shown here is derived from an EMBL/GenBank/DDBJ whole genome shotgun (WGS) entry which is preliminary data.</text>
</comment>
<proteinExistence type="predicted"/>
<dbReference type="EMBL" id="CAJMWZ010002199">
    <property type="protein sequence ID" value="CAE6451193.1"/>
    <property type="molecule type" value="Genomic_DNA"/>
</dbReference>
<evidence type="ECO:0000259" key="1">
    <source>
        <dbReference type="PROSITE" id="PS50181"/>
    </source>
</evidence>
<name>A0A8H3B9L5_9AGAM</name>
<dbReference type="AlphaFoldDB" id="A0A8H3B9L5"/>
<accession>A0A8H3B9L5</accession>
<dbReference type="SUPFAM" id="SSF81383">
    <property type="entry name" value="F-box domain"/>
    <property type="match status" value="1"/>
</dbReference>
<evidence type="ECO:0000313" key="2">
    <source>
        <dbReference type="EMBL" id="CAE6451193.1"/>
    </source>
</evidence>
<protein>
    <recommendedName>
        <fullName evidence="1">F-box domain-containing protein</fullName>
    </recommendedName>
</protein>
<organism evidence="2 3">
    <name type="scientific">Rhizoctonia solani</name>
    <dbReference type="NCBI Taxonomy" id="456999"/>
    <lineage>
        <taxon>Eukaryota</taxon>
        <taxon>Fungi</taxon>
        <taxon>Dikarya</taxon>
        <taxon>Basidiomycota</taxon>
        <taxon>Agaricomycotina</taxon>
        <taxon>Agaricomycetes</taxon>
        <taxon>Cantharellales</taxon>
        <taxon>Ceratobasidiaceae</taxon>
        <taxon>Rhizoctonia</taxon>
    </lineage>
</organism>
<sequence>MGKATTYCQISGCSPEVADDLDCGYLIEDDLEDASESKGSDCIKVREAIKLLSSEDEREGTQALSIIGPFGEDNKPIWGFEENPNNLDEILAEAEGQVREFSGCHMGDMFDMGYCEGPTGEDDGALVSYGGYFFVQTMMLAILAGASQGRVSVQRLWRLAMIKGHYDPHNGYVLPGVDYGPIESYLDQFPWHLGDVDRKELPKMEDVGTAEDIAEVLRKRGFWMWMRPDRFPIDPIITPRPATDIAKEDLTRSMSHGTISKLPPEILRFIALELNTRDLIALSIINKTLYYRILGNRESRDSLARAHIHKHARWCLPYGEAELEWWGERQGDHGLGWEYLRRCWSESHSMRNRRRIWKAVESIEAECEREEVKFGFQWP</sequence>
<dbReference type="Proteomes" id="UP000663850">
    <property type="component" value="Unassembled WGS sequence"/>
</dbReference>
<reference evidence="2" key="1">
    <citation type="submission" date="2021-01" db="EMBL/GenBank/DDBJ databases">
        <authorList>
            <person name="Kaushik A."/>
        </authorList>
    </citation>
    <scope>NUCLEOTIDE SEQUENCE</scope>
    <source>
        <strain evidence="2">Type strain: AG8-Rh-89/</strain>
    </source>
</reference>
<dbReference type="InterPro" id="IPR001810">
    <property type="entry name" value="F-box_dom"/>
</dbReference>